<evidence type="ECO:0000256" key="5">
    <source>
        <dbReference type="ARBA" id="ARBA00022679"/>
    </source>
</evidence>
<dbReference type="InterPro" id="IPR003594">
    <property type="entry name" value="HATPase_dom"/>
</dbReference>
<dbReference type="PANTHER" id="PTHR42878:SF15">
    <property type="entry name" value="BACTERIOPHYTOCHROME"/>
    <property type="match status" value="1"/>
</dbReference>
<name>A0A3D0WEP9_9SPHN</name>
<feature type="domain" description="HAMP" evidence="9">
    <location>
        <begin position="61"/>
        <end position="106"/>
    </location>
</feature>
<comment type="catalytic activity">
    <reaction evidence="1">
        <text>ATP + protein L-histidine = ADP + protein N-phospho-L-histidine.</text>
        <dbReference type="EC" id="2.7.13.3"/>
    </reaction>
</comment>
<comment type="caution">
    <text evidence="10">The sequence shown here is derived from an EMBL/GenBank/DDBJ whole genome shotgun (WGS) entry which is preliminary data.</text>
</comment>
<dbReference type="GO" id="GO:0000156">
    <property type="term" value="F:phosphorelay response regulator activity"/>
    <property type="evidence" value="ECO:0007669"/>
    <property type="project" value="TreeGrafter"/>
</dbReference>
<comment type="subcellular location">
    <subcellularLocation>
        <location evidence="2">Membrane</location>
    </subcellularLocation>
</comment>
<dbReference type="PROSITE" id="PS50885">
    <property type="entry name" value="HAMP"/>
    <property type="match status" value="1"/>
</dbReference>
<dbReference type="InterPro" id="IPR036890">
    <property type="entry name" value="HATPase_C_sf"/>
</dbReference>
<evidence type="ECO:0000256" key="3">
    <source>
        <dbReference type="ARBA" id="ARBA00012438"/>
    </source>
</evidence>
<keyword evidence="7" id="KW-0472">Membrane</keyword>
<dbReference type="AlphaFoldDB" id="A0A3D0WEP9"/>
<keyword evidence="4" id="KW-0597">Phosphoprotein</keyword>
<keyword evidence="7" id="KW-0812">Transmembrane</keyword>
<feature type="transmembrane region" description="Helical" evidence="7">
    <location>
        <begin position="33"/>
        <end position="53"/>
    </location>
</feature>
<keyword evidence="5" id="KW-0808">Transferase</keyword>
<gene>
    <name evidence="10" type="ORF">DEP91_08720</name>
</gene>
<reference evidence="10 11" key="1">
    <citation type="journal article" date="2018" name="Nat. Biotechnol.">
        <title>A standardized bacterial taxonomy based on genome phylogeny substantially revises the tree of life.</title>
        <authorList>
            <person name="Parks D.H."/>
            <person name="Chuvochina M."/>
            <person name="Waite D.W."/>
            <person name="Rinke C."/>
            <person name="Skarshewski A."/>
            <person name="Chaumeil P.A."/>
            <person name="Hugenholtz P."/>
        </authorList>
    </citation>
    <scope>NUCLEOTIDE SEQUENCE [LARGE SCALE GENOMIC DNA]</scope>
    <source>
        <strain evidence="10">UBA9015</strain>
    </source>
</reference>
<organism evidence="10 11">
    <name type="scientific">Sphingomonas bacterium</name>
    <dbReference type="NCBI Taxonomy" id="1895847"/>
    <lineage>
        <taxon>Bacteria</taxon>
        <taxon>Pseudomonadati</taxon>
        <taxon>Pseudomonadota</taxon>
        <taxon>Alphaproteobacteria</taxon>
        <taxon>Sphingomonadales</taxon>
        <taxon>Sphingomonadaceae</taxon>
        <taxon>Sphingomonas</taxon>
    </lineage>
</organism>
<dbReference type="EC" id="2.7.13.3" evidence="3"/>
<keyword evidence="7" id="KW-1133">Transmembrane helix</keyword>
<dbReference type="InterPro" id="IPR003660">
    <property type="entry name" value="HAMP_dom"/>
</dbReference>
<evidence type="ECO:0000256" key="6">
    <source>
        <dbReference type="ARBA" id="ARBA00022777"/>
    </source>
</evidence>
<dbReference type="Gene3D" id="3.30.565.10">
    <property type="entry name" value="Histidine kinase-like ATPase, C-terminal domain"/>
    <property type="match status" value="1"/>
</dbReference>
<dbReference type="InterPro" id="IPR005467">
    <property type="entry name" value="His_kinase_dom"/>
</dbReference>
<dbReference type="InterPro" id="IPR050351">
    <property type="entry name" value="BphY/WalK/GraS-like"/>
</dbReference>
<evidence type="ECO:0000256" key="7">
    <source>
        <dbReference type="SAM" id="Phobius"/>
    </source>
</evidence>
<keyword evidence="10" id="KW-0067">ATP-binding</keyword>
<dbReference type="GO" id="GO:0030295">
    <property type="term" value="F:protein kinase activator activity"/>
    <property type="evidence" value="ECO:0007669"/>
    <property type="project" value="TreeGrafter"/>
</dbReference>
<feature type="domain" description="Histidine kinase" evidence="8">
    <location>
        <begin position="228"/>
        <end position="438"/>
    </location>
</feature>
<dbReference type="GO" id="GO:0004673">
    <property type="term" value="F:protein histidine kinase activity"/>
    <property type="evidence" value="ECO:0007669"/>
    <property type="project" value="UniProtKB-EC"/>
</dbReference>
<dbReference type="GO" id="GO:0007234">
    <property type="term" value="P:osmosensory signaling via phosphorelay pathway"/>
    <property type="evidence" value="ECO:0007669"/>
    <property type="project" value="TreeGrafter"/>
</dbReference>
<evidence type="ECO:0000256" key="4">
    <source>
        <dbReference type="ARBA" id="ARBA00022553"/>
    </source>
</evidence>
<dbReference type="PROSITE" id="PS50109">
    <property type="entry name" value="HIS_KIN"/>
    <property type="match status" value="1"/>
</dbReference>
<evidence type="ECO:0000259" key="8">
    <source>
        <dbReference type="PROSITE" id="PS50109"/>
    </source>
</evidence>
<keyword evidence="10" id="KW-0547">Nucleotide-binding</keyword>
<dbReference type="InterPro" id="IPR004358">
    <property type="entry name" value="Sig_transdc_His_kin-like_C"/>
</dbReference>
<evidence type="ECO:0000256" key="2">
    <source>
        <dbReference type="ARBA" id="ARBA00004370"/>
    </source>
</evidence>
<dbReference type="Pfam" id="PF02518">
    <property type="entry name" value="HATPase_c"/>
    <property type="match status" value="1"/>
</dbReference>
<keyword evidence="6" id="KW-0418">Kinase</keyword>
<dbReference type="Proteomes" id="UP000262699">
    <property type="component" value="Unassembled WGS sequence"/>
</dbReference>
<dbReference type="SUPFAM" id="SSF55874">
    <property type="entry name" value="ATPase domain of HSP90 chaperone/DNA topoisomerase II/histidine kinase"/>
    <property type="match status" value="1"/>
</dbReference>
<protein>
    <recommendedName>
        <fullName evidence="3">histidine kinase</fullName>
        <ecNumber evidence="3">2.7.13.3</ecNumber>
    </recommendedName>
</protein>
<sequence length="438" mass="45873">MGFDRRFTAIALGWALLLATGVAALVAGWERGGGAATLVVAALAAAGGLVGLLRHAARTNRALADLVEALRRGDASTRMPRAGGSSFAALADALNGAMRDLDRARTRDAGEIRFLEGLVDDMPVALLVIEGGRIRLANWAARRLLGTAAAGDIDRLAAIGAPFAAILSGEPGGGEPIPLDLPAGTQRAIVRASDLTRSGVPVRAVLVEPIQHALDRAETGAQTAMVRVLTHEILNSLTPIVSLAGTAAVLLGEDPVELADARLAVGTLARRAESTRRFIDNYREVARPLVARRRRFAAQAFADELARLFAVEWVEHRLACEIERDLTIDADPDLLAQALINLLHNAGQASDMPGRRHVRLRIAEAEGGVAIEVEDEGPGIAEALRGDVLLPFFTTKAEGSGIGLHLARQVAVAHGGRIEIASGAAGGALVRLTGLTAR</sequence>
<dbReference type="SMART" id="SM00387">
    <property type="entry name" value="HATPase_c"/>
    <property type="match status" value="1"/>
</dbReference>
<dbReference type="GO" id="GO:0005524">
    <property type="term" value="F:ATP binding"/>
    <property type="evidence" value="ECO:0007669"/>
    <property type="project" value="UniProtKB-KW"/>
</dbReference>
<evidence type="ECO:0000256" key="1">
    <source>
        <dbReference type="ARBA" id="ARBA00000085"/>
    </source>
</evidence>
<dbReference type="GO" id="GO:0016020">
    <property type="term" value="C:membrane"/>
    <property type="evidence" value="ECO:0007669"/>
    <property type="project" value="UniProtKB-SubCell"/>
</dbReference>
<dbReference type="PRINTS" id="PR00344">
    <property type="entry name" value="BCTRLSENSOR"/>
</dbReference>
<evidence type="ECO:0000313" key="11">
    <source>
        <dbReference type="Proteomes" id="UP000262699"/>
    </source>
</evidence>
<evidence type="ECO:0000259" key="9">
    <source>
        <dbReference type="PROSITE" id="PS50885"/>
    </source>
</evidence>
<accession>A0A3D0WEP9</accession>
<dbReference type="EMBL" id="DOYJ01000242">
    <property type="protein sequence ID" value="HCB76243.1"/>
    <property type="molecule type" value="Genomic_DNA"/>
</dbReference>
<proteinExistence type="predicted"/>
<evidence type="ECO:0000313" key="10">
    <source>
        <dbReference type="EMBL" id="HCB76243.1"/>
    </source>
</evidence>
<dbReference type="PANTHER" id="PTHR42878">
    <property type="entry name" value="TWO-COMPONENT HISTIDINE KINASE"/>
    <property type="match status" value="1"/>
</dbReference>